<evidence type="ECO:0000313" key="2">
    <source>
        <dbReference type="EMBL" id="KDS37793.1"/>
    </source>
</evidence>
<accession>A0AB34LCQ7</accession>
<comment type="caution">
    <text evidence="2">The sequence shown here is derived from an EMBL/GenBank/DDBJ whole genome shotgun (WGS) entry which is preliminary data.</text>
</comment>
<sequence length="110" mass="11916">MVMEDMFQMGVVLDLCKLVEYSKGTISSRQLVKSPAGNITLFAFDEGQGLSEHSAPYNALLQLLDGKAEVTVDGRTFKIEAGESIFLQANVSHAIAAKGAFKMMLTMIKA</sequence>
<proteinExistence type="predicted"/>
<dbReference type="AlphaFoldDB" id="A0AB34LCQ7"/>
<dbReference type="PANTHER" id="PTHR37694:SF1">
    <property type="entry name" value="SLR8022 PROTEIN"/>
    <property type="match status" value="1"/>
</dbReference>
<reference evidence="2 3" key="1">
    <citation type="submission" date="2014-04" db="EMBL/GenBank/DDBJ databases">
        <authorList>
            <person name="Sears C."/>
            <person name="Carroll K."/>
            <person name="Sack B.R."/>
            <person name="Qadri F."/>
            <person name="Myers L.L."/>
            <person name="Chung G.-T."/>
            <person name="Escheverria P."/>
            <person name="Fraser C.M."/>
            <person name="Sadzewicz L."/>
            <person name="Shefchek K.A."/>
            <person name="Tallon L."/>
            <person name="Das S.P."/>
            <person name="Daugherty S."/>
            <person name="Mongodin E.F."/>
        </authorList>
    </citation>
    <scope>NUCLEOTIDE SEQUENCE [LARGE SCALE GENOMIC DNA]</scope>
    <source>
        <strain evidence="2 3">3776 D15 i</strain>
    </source>
</reference>
<dbReference type="Pfam" id="PF07883">
    <property type="entry name" value="Cupin_2"/>
    <property type="match status" value="1"/>
</dbReference>
<dbReference type="InterPro" id="IPR013096">
    <property type="entry name" value="Cupin_2"/>
</dbReference>
<dbReference type="InterPro" id="IPR014710">
    <property type="entry name" value="RmlC-like_jellyroll"/>
</dbReference>
<feature type="domain" description="Cupin type-2" evidence="1">
    <location>
        <begin position="41"/>
        <end position="108"/>
    </location>
</feature>
<dbReference type="CDD" id="cd02230">
    <property type="entry name" value="cupin_HP0902-like"/>
    <property type="match status" value="1"/>
</dbReference>
<protein>
    <submittedName>
        <fullName evidence="2">Cupin domain protein</fullName>
    </submittedName>
</protein>
<dbReference type="Proteomes" id="UP000027850">
    <property type="component" value="Unassembled WGS sequence"/>
</dbReference>
<organism evidence="2 3">
    <name type="scientific">Parabacteroides distasonis str. 3776 D15 i</name>
    <dbReference type="NCBI Taxonomy" id="1339342"/>
    <lineage>
        <taxon>Bacteria</taxon>
        <taxon>Pseudomonadati</taxon>
        <taxon>Bacteroidota</taxon>
        <taxon>Bacteroidia</taxon>
        <taxon>Bacteroidales</taxon>
        <taxon>Tannerellaceae</taxon>
        <taxon>Parabacteroides</taxon>
    </lineage>
</organism>
<evidence type="ECO:0000259" key="1">
    <source>
        <dbReference type="Pfam" id="PF07883"/>
    </source>
</evidence>
<evidence type="ECO:0000313" key="3">
    <source>
        <dbReference type="Proteomes" id="UP000027850"/>
    </source>
</evidence>
<dbReference type="EMBL" id="JNHK01000088">
    <property type="protein sequence ID" value="KDS37793.1"/>
    <property type="molecule type" value="Genomic_DNA"/>
</dbReference>
<dbReference type="SUPFAM" id="SSF51182">
    <property type="entry name" value="RmlC-like cupins"/>
    <property type="match status" value="1"/>
</dbReference>
<dbReference type="PANTHER" id="PTHR37694">
    <property type="entry name" value="SLR8022 PROTEIN"/>
    <property type="match status" value="1"/>
</dbReference>
<name>A0AB34LCQ7_PARDI</name>
<dbReference type="Gene3D" id="2.60.120.10">
    <property type="entry name" value="Jelly Rolls"/>
    <property type="match status" value="1"/>
</dbReference>
<dbReference type="InterPro" id="IPR011051">
    <property type="entry name" value="RmlC_Cupin_sf"/>
</dbReference>
<gene>
    <name evidence="2" type="ORF">M091_0727</name>
</gene>